<reference evidence="3 4" key="1">
    <citation type="submission" date="2021-08" db="EMBL/GenBank/DDBJ databases">
        <authorList>
            <person name="Tuo L."/>
        </authorList>
    </citation>
    <scope>NUCLEOTIDE SEQUENCE [LARGE SCALE GENOMIC DNA]</scope>
    <source>
        <strain evidence="3 4">JCM 31229</strain>
    </source>
</reference>
<evidence type="ECO:0000313" key="3">
    <source>
        <dbReference type="EMBL" id="MBY8821275.1"/>
    </source>
</evidence>
<gene>
    <name evidence="3" type="ORF">K7G82_03170</name>
</gene>
<protein>
    <recommendedName>
        <fullName evidence="5">Flp pilus-assembly TadG-like N-terminal domain-containing protein</fullName>
    </recommendedName>
</protein>
<name>A0ABS7PIZ8_9SPHN</name>
<feature type="transmembrane region" description="Helical" evidence="2">
    <location>
        <begin position="12"/>
        <end position="35"/>
    </location>
</feature>
<organism evidence="3 4">
    <name type="scientific">Sphingomonas colocasiae</name>
    <dbReference type="NCBI Taxonomy" id="1848973"/>
    <lineage>
        <taxon>Bacteria</taxon>
        <taxon>Pseudomonadati</taxon>
        <taxon>Pseudomonadota</taxon>
        <taxon>Alphaproteobacteria</taxon>
        <taxon>Sphingomonadales</taxon>
        <taxon>Sphingomonadaceae</taxon>
        <taxon>Sphingomonas</taxon>
    </lineage>
</organism>
<accession>A0ABS7PIZ8</accession>
<dbReference type="RefSeq" id="WP_222988398.1">
    <property type="nucleotide sequence ID" value="NZ_JAINVV010000002.1"/>
</dbReference>
<evidence type="ECO:0008006" key="5">
    <source>
        <dbReference type="Google" id="ProtNLM"/>
    </source>
</evidence>
<feature type="region of interest" description="Disordered" evidence="1">
    <location>
        <begin position="220"/>
        <end position="239"/>
    </location>
</feature>
<keyword evidence="2" id="KW-1133">Transmembrane helix</keyword>
<evidence type="ECO:0000313" key="4">
    <source>
        <dbReference type="Proteomes" id="UP000706039"/>
    </source>
</evidence>
<dbReference type="Proteomes" id="UP000706039">
    <property type="component" value="Unassembled WGS sequence"/>
</dbReference>
<feature type="compositionally biased region" description="Polar residues" evidence="1">
    <location>
        <begin position="220"/>
        <end position="235"/>
    </location>
</feature>
<proteinExistence type="predicted"/>
<keyword evidence="4" id="KW-1185">Reference proteome</keyword>
<keyword evidence="2" id="KW-0812">Transmembrane</keyword>
<dbReference type="EMBL" id="JAINVV010000002">
    <property type="protein sequence ID" value="MBY8821275.1"/>
    <property type="molecule type" value="Genomic_DNA"/>
</dbReference>
<comment type="caution">
    <text evidence="3">The sequence shown here is derived from an EMBL/GenBank/DDBJ whole genome shotgun (WGS) entry which is preliminary data.</text>
</comment>
<evidence type="ECO:0000256" key="2">
    <source>
        <dbReference type="SAM" id="Phobius"/>
    </source>
</evidence>
<evidence type="ECO:0000256" key="1">
    <source>
        <dbReference type="SAM" id="MobiDB-lite"/>
    </source>
</evidence>
<sequence>MMLRFNNLLRDRHGGVSVIGALSLVSVIGIAALSIELGQGYQAKVTTQAVADSAALAAAVAFSHNKQDAILTPTANSVANANGIATSAVTVTQVSNYSADVDAAVRVVVRRNIPLYFARIFSTGLSYTVLSEAVAPLSASTTPACFIALLPSGTGIQLSGGTRINAPNCGINSNAAIAVTGGSGITAKATSASKATTVSGGSIITADTVTSGNGATVQAGSTITGSQKTQSNSTPDPMAGSTAIAAAQAKLGNFTEPQVPSVPTGEDLTLGYYPTTMTFQGRSASLVNGTWTFPAGTYNIRNLNTQSLTLKIEGPSTVTVSAGVTVGGGGKLIIGDGPVSIKAPITLGGGTSMTIGAGRHHIGQITLSGGSKAQIGAGDLDVNGAILIDGGGSSMTVGAGNYAIGRNGSGTAINLSGGSTLVFGDGTFSANGSITTSGGSGITFGATANHLINGNLSLQGSSTFGAGTYTINGSFTNNTGGKITGSNVSFILAGTLNMAGGTNVMLTAPTTSQWGIPDLLFATTSSAATRLAGGSQNQFGGMLHLPNSDLDMTGGVSATGRCFMVAARTITIASGPSAATYCDSMGSGSNGVTTIRLVQ</sequence>
<keyword evidence="2" id="KW-0472">Membrane</keyword>